<dbReference type="InterPro" id="IPR006119">
    <property type="entry name" value="Resolv_N"/>
</dbReference>
<proteinExistence type="predicted"/>
<name>A0ABR6PD40_9SPHI</name>
<protein>
    <submittedName>
        <fullName evidence="2">DNA invertase Pin-like site-specific DNA recombinase</fullName>
    </submittedName>
</protein>
<reference evidence="2 3" key="1">
    <citation type="submission" date="2020-08" db="EMBL/GenBank/DDBJ databases">
        <title>Genomic Encyclopedia of Type Strains, Phase IV (KMG-V): Genome sequencing to study the core and pangenomes of soil and plant-associated prokaryotes.</title>
        <authorList>
            <person name="Whitman W."/>
        </authorList>
    </citation>
    <scope>NUCLEOTIDE SEQUENCE [LARGE SCALE GENOMIC DNA]</scope>
    <source>
        <strain evidence="2 3">ANJLi2</strain>
    </source>
</reference>
<evidence type="ECO:0000313" key="2">
    <source>
        <dbReference type="EMBL" id="MBB6107678.1"/>
    </source>
</evidence>
<gene>
    <name evidence="2" type="ORF">HDF23_000408</name>
</gene>
<sequence>MNDWLFNKSIMMIYGYGMKCLQNEHPEFQFSVLKDAGAKKIFIEKNRQKDLPQFNNLLKEIKIGDELILWKIAVIGRSFKEMTTSLKILLEKGIHIKCISGDIDISEEYIKPVLDALIVFIDFDRAARSERTKEGQMIARSKGHIIGRKKGVPTNHYKGQPESMLDLKERVMLAQSFRQENTCLSLSIILSKLKISKSNYYRYYKIDPNVSDCKTDR</sequence>
<dbReference type="Proteomes" id="UP000541583">
    <property type="component" value="Unassembled WGS sequence"/>
</dbReference>
<keyword evidence="3" id="KW-1185">Reference proteome</keyword>
<dbReference type="RefSeq" id="WP_076369871.1">
    <property type="nucleotide sequence ID" value="NZ_FTMG01000001.1"/>
</dbReference>
<dbReference type="Gene3D" id="3.40.50.1390">
    <property type="entry name" value="Resolvase, N-terminal catalytic domain"/>
    <property type="match status" value="1"/>
</dbReference>
<accession>A0ABR6PD40</accession>
<dbReference type="EMBL" id="JACHCB010000001">
    <property type="protein sequence ID" value="MBB6107678.1"/>
    <property type="molecule type" value="Genomic_DNA"/>
</dbReference>
<comment type="caution">
    <text evidence="2">The sequence shown here is derived from an EMBL/GenBank/DDBJ whole genome shotgun (WGS) entry which is preliminary data.</text>
</comment>
<dbReference type="SMART" id="SM00857">
    <property type="entry name" value="Resolvase"/>
    <property type="match status" value="1"/>
</dbReference>
<evidence type="ECO:0000313" key="3">
    <source>
        <dbReference type="Proteomes" id="UP000541583"/>
    </source>
</evidence>
<feature type="domain" description="Resolvase/invertase-type recombinase catalytic" evidence="1">
    <location>
        <begin position="12"/>
        <end position="143"/>
    </location>
</feature>
<dbReference type="InterPro" id="IPR036162">
    <property type="entry name" value="Resolvase-like_N_sf"/>
</dbReference>
<dbReference type="CDD" id="cd03768">
    <property type="entry name" value="SR_ResInv"/>
    <property type="match status" value="1"/>
</dbReference>
<dbReference type="SUPFAM" id="SSF53041">
    <property type="entry name" value="Resolvase-like"/>
    <property type="match status" value="1"/>
</dbReference>
<evidence type="ECO:0000259" key="1">
    <source>
        <dbReference type="PROSITE" id="PS51736"/>
    </source>
</evidence>
<dbReference type="Pfam" id="PF00239">
    <property type="entry name" value="Resolvase"/>
    <property type="match status" value="1"/>
</dbReference>
<organism evidence="2 3">
    <name type="scientific">Mucilaginibacter lappiensis</name>
    <dbReference type="NCBI Taxonomy" id="354630"/>
    <lineage>
        <taxon>Bacteria</taxon>
        <taxon>Pseudomonadati</taxon>
        <taxon>Bacteroidota</taxon>
        <taxon>Sphingobacteriia</taxon>
        <taxon>Sphingobacteriales</taxon>
        <taxon>Sphingobacteriaceae</taxon>
        <taxon>Mucilaginibacter</taxon>
    </lineage>
</organism>
<dbReference type="PROSITE" id="PS51736">
    <property type="entry name" value="RECOMBINASES_3"/>
    <property type="match status" value="1"/>
</dbReference>